<dbReference type="InterPro" id="IPR036237">
    <property type="entry name" value="Xyl_isomerase-like_sf"/>
</dbReference>
<evidence type="ECO:0000313" key="4">
    <source>
        <dbReference type="Proteomes" id="UP000564629"/>
    </source>
</evidence>
<evidence type="ECO:0000259" key="2">
    <source>
        <dbReference type="Pfam" id="PF01261"/>
    </source>
</evidence>
<dbReference type="SUPFAM" id="SSF51658">
    <property type="entry name" value="Xylose isomerase-like"/>
    <property type="match status" value="1"/>
</dbReference>
<organism evidence="3 4">
    <name type="scientific">Cellulomonas hominis</name>
    <dbReference type="NCBI Taxonomy" id="156981"/>
    <lineage>
        <taxon>Bacteria</taxon>
        <taxon>Bacillati</taxon>
        <taxon>Actinomycetota</taxon>
        <taxon>Actinomycetes</taxon>
        <taxon>Micrococcales</taxon>
        <taxon>Cellulomonadaceae</taxon>
        <taxon>Cellulomonas</taxon>
    </lineage>
</organism>
<dbReference type="OrthoDB" id="3520171at2"/>
<dbReference type="Proteomes" id="UP000564629">
    <property type="component" value="Unassembled WGS sequence"/>
</dbReference>
<protein>
    <submittedName>
        <fullName evidence="3">Sugar phosphate isomerase/epimerase</fullName>
    </submittedName>
</protein>
<dbReference type="InterPro" id="IPR013022">
    <property type="entry name" value="Xyl_isomerase-like_TIM-brl"/>
</dbReference>
<dbReference type="InterPro" id="IPR050312">
    <property type="entry name" value="IolE/XylAMocC-like"/>
</dbReference>
<dbReference type="AlphaFoldDB" id="A0A7W8SE55"/>
<feature type="domain" description="Xylose isomerase-like TIM barrel" evidence="2">
    <location>
        <begin position="28"/>
        <end position="175"/>
    </location>
</feature>
<evidence type="ECO:0000256" key="1">
    <source>
        <dbReference type="ARBA" id="ARBA00023277"/>
    </source>
</evidence>
<dbReference type="GO" id="GO:0016853">
    <property type="term" value="F:isomerase activity"/>
    <property type="evidence" value="ECO:0007669"/>
    <property type="project" value="UniProtKB-KW"/>
</dbReference>
<dbReference type="RefSeq" id="WP_146833222.1">
    <property type="nucleotide sequence ID" value="NZ_BJVQ01000004.1"/>
</dbReference>
<proteinExistence type="predicted"/>
<dbReference type="Gene3D" id="3.20.20.150">
    <property type="entry name" value="Divalent-metal-dependent TIM barrel enzymes"/>
    <property type="match status" value="1"/>
</dbReference>
<keyword evidence="1" id="KW-0119">Carbohydrate metabolism</keyword>
<accession>A0A7W8SE55</accession>
<keyword evidence="3" id="KW-0413">Isomerase</keyword>
<gene>
    <name evidence="3" type="ORF">HNR08_001865</name>
</gene>
<dbReference type="PANTHER" id="PTHR12110:SF41">
    <property type="entry name" value="INOSOSE DEHYDRATASE"/>
    <property type="match status" value="1"/>
</dbReference>
<dbReference type="EMBL" id="JACHDN010000001">
    <property type="protein sequence ID" value="MBB5473129.1"/>
    <property type="molecule type" value="Genomic_DNA"/>
</dbReference>
<dbReference type="PANTHER" id="PTHR12110">
    <property type="entry name" value="HYDROXYPYRUVATE ISOMERASE"/>
    <property type="match status" value="1"/>
</dbReference>
<name>A0A7W8SE55_9CELL</name>
<dbReference type="Pfam" id="PF01261">
    <property type="entry name" value="AP_endonuc_2"/>
    <property type="match status" value="1"/>
</dbReference>
<sequence>MSRIRTAVSMYSLQDSYARGRLDLAGALRFVADAGAEGVELISDQMITATPHPTDETVAAWRSALDASGLVPVCNDVFVNSTLYANRTLRVREQAELLRHELDVSKRLGFDLVRLVSDTSAEVTEAVLPHAERIGVTMALEIHAGMSFQGTLTRQWVDMMRRAQSERLGLVIDLGIFCDRHPRVSTAYFTGLGLTPAVADKIDELYDRHGDTLRVFSDGSDHGMAFPEELTALFRGPVDAEYAFFSTGYERTPLDVLDEHAPYLRHVHGKFFEMLPDGTEYSIDYPAVLDRLHRIGYDGYVASEYEGNRFAPVDAPVDDQGQVRAHQRMLTAHPATHADGE</sequence>
<comment type="caution">
    <text evidence="3">The sequence shown here is derived from an EMBL/GenBank/DDBJ whole genome shotgun (WGS) entry which is preliminary data.</text>
</comment>
<reference evidence="3 4" key="1">
    <citation type="submission" date="2020-08" db="EMBL/GenBank/DDBJ databases">
        <title>Sequencing the genomes of 1000 actinobacteria strains.</title>
        <authorList>
            <person name="Klenk H.-P."/>
        </authorList>
    </citation>
    <scope>NUCLEOTIDE SEQUENCE [LARGE SCALE GENOMIC DNA]</scope>
    <source>
        <strain evidence="3 4">DSM 9581</strain>
    </source>
</reference>
<evidence type="ECO:0000313" key="3">
    <source>
        <dbReference type="EMBL" id="MBB5473129.1"/>
    </source>
</evidence>